<accession>A0ACC1HBJ0</accession>
<keyword evidence="1" id="KW-0413">Isomerase</keyword>
<dbReference type="EC" id="5.4.99.5" evidence="1"/>
<comment type="caution">
    <text evidence="1">The sequence shown here is derived from an EMBL/GenBank/DDBJ whole genome shotgun (WGS) entry which is preliminary data.</text>
</comment>
<keyword evidence="2" id="KW-1185">Reference proteome</keyword>
<evidence type="ECO:0000313" key="2">
    <source>
        <dbReference type="Proteomes" id="UP001145114"/>
    </source>
</evidence>
<sequence length="167" mass="18970">DIYTKFLIPALCEPGDDSNYGSTATRDIECLQALSRRIHYGKFVAESKFQDQKYNSKYIELIKAGDRNGILETLTNKQVEQKLLDRLRLKVTVYGQDLSKKDVDLHGGVCSNDSATKPKAVPDNLRVDTSLVVDLYEKYIIPLTKEVEVEYLLCRLDGPDTPKFVHQ</sequence>
<proteinExistence type="predicted"/>
<feature type="non-terminal residue" evidence="1">
    <location>
        <position position="1"/>
    </location>
</feature>
<dbReference type="EMBL" id="JAMZIH010008344">
    <property type="protein sequence ID" value="KAJ1672458.1"/>
    <property type="molecule type" value="Genomic_DNA"/>
</dbReference>
<organism evidence="1 2">
    <name type="scientific">Spiromyces aspiralis</name>
    <dbReference type="NCBI Taxonomy" id="68401"/>
    <lineage>
        <taxon>Eukaryota</taxon>
        <taxon>Fungi</taxon>
        <taxon>Fungi incertae sedis</taxon>
        <taxon>Zoopagomycota</taxon>
        <taxon>Kickxellomycotina</taxon>
        <taxon>Kickxellomycetes</taxon>
        <taxon>Kickxellales</taxon>
        <taxon>Kickxellaceae</taxon>
        <taxon>Spiromyces</taxon>
    </lineage>
</organism>
<protein>
    <submittedName>
        <fullName evidence="1">Chorismate mutase aro7</fullName>
        <ecNumber evidence="1">5.4.99.5</ecNumber>
    </submittedName>
</protein>
<reference evidence="1" key="1">
    <citation type="submission" date="2022-06" db="EMBL/GenBank/DDBJ databases">
        <title>Phylogenomic reconstructions and comparative analyses of Kickxellomycotina fungi.</title>
        <authorList>
            <person name="Reynolds N.K."/>
            <person name="Stajich J.E."/>
            <person name="Barry K."/>
            <person name="Grigoriev I.V."/>
            <person name="Crous P."/>
            <person name="Smith M.E."/>
        </authorList>
    </citation>
    <scope>NUCLEOTIDE SEQUENCE</scope>
    <source>
        <strain evidence="1">RSA 2271</strain>
    </source>
</reference>
<gene>
    <name evidence="1" type="primary">ARO7</name>
    <name evidence="1" type="ORF">EV182_007132</name>
</gene>
<evidence type="ECO:0000313" key="1">
    <source>
        <dbReference type="EMBL" id="KAJ1672458.1"/>
    </source>
</evidence>
<name>A0ACC1HBJ0_9FUNG</name>
<dbReference type="Proteomes" id="UP001145114">
    <property type="component" value="Unassembled WGS sequence"/>
</dbReference>